<comment type="function">
    <text evidence="11">Involved in protein precursor import into chloroplasts.</text>
</comment>
<dbReference type="AlphaFoldDB" id="A0A6A2ZNX3"/>
<keyword evidence="13" id="KW-1185">Reference proteome</keyword>
<dbReference type="GO" id="GO:0016161">
    <property type="term" value="F:beta-amylase activity"/>
    <property type="evidence" value="ECO:0007669"/>
    <property type="project" value="UniProtKB-EC"/>
</dbReference>
<evidence type="ECO:0000256" key="1">
    <source>
        <dbReference type="ARBA" id="ARBA00004478"/>
    </source>
</evidence>
<evidence type="ECO:0000256" key="8">
    <source>
        <dbReference type="ARBA" id="ARBA00023277"/>
    </source>
</evidence>
<keyword evidence="10" id="KW-0378">Hydrolase</keyword>
<keyword evidence="8 10" id="KW-0119">Carbohydrate metabolism</keyword>
<dbReference type="EMBL" id="VEPZ02001118">
    <property type="protein sequence ID" value="KAE8693568.1"/>
    <property type="molecule type" value="Genomic_DNA"/>
</dbReference>
<gene>
    <name evidence="12" type="ORF">F3Y22_tig00110809pilonHSYRG00228</name>
</gene>
<dbReference type="Pfam" id="PF01373">
    <property type="entry name" value="Glyco_hydro_14"/>
    <property type="match status" value="1"/>
</dbReference>
<keyword evidence="11" id="KW-0150">Chloroplast</keyword>
<dbReference type="GO" id="GO:0000272">
    <property type="term" value="P:polysaccharide catabolic process"/>
    <property type="evidence" value="ECO:0007669"/>
    <property type="project" value="UniProtKB-KW"/>
</dbReference>
<dbReference type="GO" id="GO:0009706">
    <property type="term" value="C:chloroplast inner membrane"/>
    <property type="evidence" value="ECO:0007669"/>
    <property type="project" value="UniProtKB-SubCell"/>
</dbReference>
<dbReference type="PRINTS" id="PR00750">
    <property type="entry name" value="BETAAMYLASE"/>
</dbReference>
<keyword evidence="5" id="KW-1001">Plastid inner membrane</keyword>
<keyword evidence="7" id="KW-0472">Membrane</keyword>
<keyword evidence="9 10" id="KW-0624">Polysaccharide degradation</keyword>
<dbReference type="PANTHER" id="PTHR31352">
    <property type="entry name" value="BETA-AMYLASE 1, CHLOROPLASTIC"/>
    <property type="match status" value="1"/>
</dbReference>
<proteinExistence type="inferred from homology"/>
<evidence type="ECO:0000256" key="2">
    <source>
        <dbReference type="ARBA" id="ARBA00005652"/>
    </source>
</evidence>
<keyword evidence="11" id="KW-0934">Plastid</keyword>
<evidence type="ECO:0000256" key="5">
    <source>
        <dbReference type="ARBA" id="ARBA00022780"/>
    </source>
</evidence>
<dbReference type="Gene3D" id="3.20.20.80">
    <property type="entry name" value="Glycosidases"/>
    <property type="match status" value="1"/>
</dbReference>
<evidence type="ECO:0000256" key="6">
    <source>
        <dbReference type="ARBA" id="ARBA00022989"/>
    </source>
</evidence>
<dbReference type="InterPro" id="IPR017853">
    <property type="entry name" value="GH"/>
</dbReference>
<evidence type="ECO:0000256" key="11">
    <source>
        <dbReference type="RuleBase" id="RU367003"/>
    </source>
</evidence>
<sequence length="250" mass="28107">MFANGTFFFPTKWRSVSGNHRILRFLKTSLFYKFQLRLLDCSDGISLANLQQSSNSGRLICHADVILARAAKILKKFQENDQTSCMLVAKIGGMYWWYKTVSHPAELTGYYNTALRDGYDPVVSVLSLHGAALHIPCFEMVDSETPPTYICSPEGLLKQTGLLNRSSGGNFRSDPGADTAAFPGHQVFKSFPLKRFSGVLDPLLRGVRNPNFSRYVRFNTMQAIVLDVLLIFPDLLERSFNPREGLGLDW</sequence>
<evidence type="ECO:0000256" key="3">
    <source>
        <dbReference type="ARBA" id="ARBA00009596"/>
    </source>
</evidence>
<dbReference type="InterPro" id="IPR005691">
    <property type="entry name" value="Tic20"/>
</dbReference>
<keyword evidence="4" id="KW-0812">Transmembrane</keyword>
<protein>
    <recommendedName>
        <fullName evidence="10 11">Multifunctional fusion protein</fullName>
    </recommendedName>
    <domain>
        <recommendedName>
            <fullName evidence="10">Beta-amylase</fullName>
            <ecNumber evidence="10">3.2.1.2</ecNumber>
        </recommendedName>
    </domain>
    <domain>
        <recommendedName>
            <fullName evidence="11">Protein TIC 20</fullName>
        </recommendedName>
    </domain>
</protein>
<dbReference type="InterPro" id="IPR001554">
    <property type="entry name" value="Glyco_hydro_14"/>
</dbReference>
<evidence type="ECO:0000256" key="10">
    <source>
        <dbReference type="RuleBase" id="RU000509"/>
    </source>
</evidence>
<keyword evidence="6" id="KW-1133">Transmembrane helix</keyword>
<dbReference type="SUPFAM" id="SSF51445">
    <property type="entry name" value="(Trans)glycosidases"/>
    <property type="match status" value="1"/>
</dbReference>
<evidence type="ECO:0000313" key="13">
    <source>
        <dbReference type="Proteomes" id="UP000436088"/>
    </source>
</evidence>
<evidence type="ECO:0000256" key="4">
    <source>
        <dbReference type="ARBA" id="ARBA00022692"/>
    </source>
</evidence>
<comment type="subcellular location">
    <subcellularLocation>
        <location evidence="1">Plastid</location>
        <location evidence="1">Chloroplast inner membrane</location>
        <topology evidence="1">Multi-pass membrane protein</topology>
    </subcellularLocation>
    <subcellularLocation>
        <location evidence="11">Plastid</location>
        <location evidence="11">Chloroplast membrane</location>
        <topology evidence="11">Multi-pass membrane protein</topology>
    </subcellularLocation>
</comment>
<comment type="catalytic activity">
    <reaction evidence="10">
        <text>Hydrolysis of (1-&gt;4)-alpha-D-glucosidic linkages in polysaccharides so as to remove successive maltose units from the non-reducing ends of the chains.</text>
        <dbReference type="EC" id="3.2.1.2"/>
    </reaction>
</comment>
<reference evidence="12" key="1">
    <citation type="submission" date="2019-09" db="EMBL/GenBank/DDBJ databases">
        <title>Draft genome information of white flower Hibiscus syriacus.</title>
        <authorList>
            <person name="Kim Y.-M."/>
        </authorList>
    </citation>
    <scope>NUCLEOTIDE SEQUENCE [LARGE SCALE GENOMIC DNA]</scope>
    <source>
        <strain evidence="12">YM2019G1</strain>
    </source>
</reference>
<evidence type="ECO:0000256" key="7">
    <source>
        <dbReference type="ARBA" id="ARBA00023136"/>
    </source>
</evidence>
<dbReference type="Proteomes" id="UP000436088">
    <property type="component" value="Unassembled WGS sequence"/>
</dbReference>
<dbReference type="Pfam" id="PF16166">
    <property type="entry name" value="TIC20"/>
    <property type="match status" value="1"/>
</dbReference>
<dbReference type="PANTHER" id="PTHR31352:SF37">
    <property type="entry name" value="INACTIVE BETA-AMYLASE 4, CHLOROPLASTIC"/>
    <property type="match status" value="1"/>
</dbReference>
<keyword evidence="10" id="KW-0326">Glycosidase</keyword>
<evidence type="ECO:0000313" key="12">
    <source>
        <dbReference type="EMBL" id="KAE8693568.1"/>
    </source>
</evidence>
<accession>A0A6A2ZNX3</accession>
<organism evidence="12 13">
    <name type="scientific">Hibiscus syriacus</name>
    <name type="common">Rose of Sharon</name>
    <dbReference type="NCBI Taxonomy" id="106335"/>
    <lineage>
        <taxon>Eukaryota</taxon>
        <taxon>Viridiplantae</taxon>
        <taxon>Streptophyta</taxon>
        <taxon>Embryophyta</taxon>
        <taxon>Tracheophyta</taxon>
        <taxon>Spermatophyta</taxon>
        <taxon>Magnoliopsida</taxon>
        <taxon>eudicotyledons</taxon>
        <taxon>Gunneridae</taxon>
        <taxon>Pentapetalae</taxon>
        <taxon>rosids</taxon>
        <taxon>malvids</taxon>
        <taxon>Malvales</taxon>
        <taxon>Malvaceae</taxon>
        <taxon>Malvoideae</taxon>
        <taxon>Hibiscus</taxon>
    </lineage>
</organism>
<comment type="similarity">
    <text evidence="2 10">Belongs to the glycosyl hydrolase 14 family.</text>
</comment>
<dbReference type="EC" id="3.2.1.2" evidence="10"/>
<comment type="similarity">
    <text evidence="3 11">Belongs to the Tic20 family.</text>
</comment>
<name>A0A6A2ZNX3_HIBSY</name>
<evidence type="ECO:0000256" key="9">
    <source>
        <dbReference type="ARBA" id="ARBA00023326"/>
    </source>
</evidence>
<comment type="caution">
    <text evidence="12">The sequence shown here is derived from an EMBL/GenBank/DDBJ whole genome shotgun (WGS) entry which is preliminary data.</text>
</comment>